<organism evidence="2">
    <name type="scientific">Tunturiibacter psychrotolerans</name>
    <dbReference type="NCBI Taxonomy" id="3069686"/>
    <lineage>
        <taxon>Bacteria</taxon>
        <taxon>Pseudomonadati</taxon>
        <taxon>Acidobacteriota</taxon>
        <taxon>Terriglobia</taxon>
        <taxon>Terriglobales</taxon>
        <taxon>Acidobacteriaceae</taxon>
        <taxon>Tunturiibacter</taxon>
    </lineage>
</organism>
<keyword evidence="2" id="KW-0560">Oxidoreductase</keyword>
<name>A0AAU7ZKT9_9BACT</name>
<dbReference type="EC" id="1.-.-.-" evidence="2"/>
<dbReference type="InterPro" id="IPR050712">
    <property type="entry name" value="NAD(P)H-dep_reductase"/>
</dbReference>
<dbReference type="SUPFAM" id="SSF52218">
    <property type="entry name" value="Flavoproteins"/>
    <property type="match status" value="1"/>
</dbReference>
<dbReference type="PANTHER" id="PTHR30543:SF21">
    <property type="entry name" value="NAD(P)H-DEPENDENT FMN REDUCTASE LOT6"/>
    <property type="match status" value="1"/>
</dbReference>
<dbReference type="KEGG" id="tpsc:RBB77_14230"/>
<reference evidence="2" key="1">
    <citation type="submission" date="2023-08" db="EMBL/GenBank/DDBJ databases">
        <authorList>
            <person name="Messyasz A."/>
            <person name="Mannisto M.K."/>
            <person name="Kerkhof L.J."/>
            <person name="Haggblom M."/>
        </authorList>
    </citation>
    <scope>NUCLEOTIDE SEQUENCE</scope>
    <source>
        <strain evidence="2">X5P6</strain>
    </source>
</reference>
<reference evidence="2" key="2">
    <citation type="journal article" date="2024" name="Environ. Microbiol.">
        <title>Genome analysis and description of Tunturibacter gen. nov. expands the diversity of Terriglobia in tundra soils.</title>
        <authorList>
            <person name="Messyasz A."/>
            <person name="Mannisto M.K."/>
            <person name="Kerkhof L.J."/>
            <person name="Haggblom M.M."/>
        </authorList>
    </citation>
    <scope>NUCLEOTIDE SEQUENCE</scope>
    <source>
        <strain evidence="2">X5P6</strain>
    </source>
</reference>
<dbReference type="Gene3D" id="3.40.50.360">
    <property type="match status" value="1"/>
</dbReference>
<gene>
    <name evidence="2" type="ORF">RBB77_14230</name>
</gene>
<dbReference type="EMBL" id="CP132942">
    <property type="protein sequence ID" value="XCB31606.1"/>
    <property type="molecule type" value="Genomic_DNA"/>
</dbReference>
<sequence>MVSTEETVRVVGISGSLRKASFSTSLLKILAKRAAPSIDIRVVTLEDIPLYNEDLDQNPEIPSVAAFKKVIAENDGVLIATPEYNHGVPGVLKNALDWASRPVFESCFKNKPVSIISSSKAFTGGVRAQYQLREALISMHAHLVMGPEVVVGGVHAMLAEDVYQDENGLAFMLRSLDRLREEILSRRLVYA</sequence>
<dbReference type="InterPro" id="IPR029039">
    <property type="entry name" value="Flavoprotein-like_sf"/>
</dbReference>
<protein>
    <submittedName>
        <fullName evidence="2">NAD(P)H-dependent oxidoreductase</fullName>
        <ecNumber evidence="2">1.-.-.-</ecNumber>
    </submittedName>
</protein>
<dbReference type="PANTHER" id="PTHR30543">
    <property type="entry name" value="CHROMATE REDUCTASE"/>
    <property type="match status" value="1"/>
</dbReference>
<evidence type="ECO:0000259" key="1">
    <source>
        <dbReference type="Pfam" id="PF03358"/>
    </source>
</evidence>
<dbReference type="RefSeq" id="WP_353062452.1">
    <property type="nucleotide sequence ID" value="NZ_CP132942.1"/>
</dbReference>
<proteinExistence type="predicted"/>
<feature type="domain" description="NADPH-dependent FMN reductase-like" evidence="1">
    <location>
        <begin position="9"/>
        <end position="154"/>
    </location>
</feature>
<dbReference type="AlphaFoldDB" id="A0AAU7ZKT9"/>
<accession>A0AAU7ZKT9</accession>
<dbReference type="Pfam" id="PF03358">
    <property type="entry name" value="FMN_red"/>
    <property type="match status" value="1"/>
</dbReference>
<evidence type="ECO:0000313" key="2">
    <source>
        <dbReference type="EMBL" id="XCB31606.1"/>
    </source>
</evidence>
<dbReference type="GO" id="GO:0005829">
    <property type="term" value="C:cytosol"/>
    <property type="evidence" value="ECO:0007669"/>
    <property type="project" value="TreeGrafter"/>
</dbReference>
<dbReference type="GO" id="GO:0016491">
    <property type="term" value="F:oxidoreductase activity"/>
    <property type="evidence" value="ECO:0007669"/>
    <property type="project" value="UniProtKB-KW"/>
</dbReference>
<dbReference type="GO" id="GO:0010181">
    <property type="term" value="F:FMN binding"/>
    <property type="evidence" value="ECO:0007669"/>
    <property type="project" value="TreeGrafter"/>
</dbReference>
<dbReference type="InterPro" id="IPR005025">
    <property type="entry name" value="FMN_Rdtase-like_dom"/>
</dbReference>